<reference evidence="12 13" key="1">
    <citation type="submission" date="2024-01" db="EMBL/GenBank/DDBJ databases">
        <title>A telomere-to-telomere, gap-free genome of sweet tea (Lithocarpus litseifolius).</title>
        <authorList>
            <person name="Zhou J."/>
        </authorList>
    </citation>
    <scope>NUCLEOTIDE SEQUENCE [LARGE SCALE GENOMIC DNA]</scope>
    <source>
        <strain evidence="12">Zhou-2022a</strain>
        <tissue evidence="12">Leaf</tissue>
    </source>
</reference>
<organism evidence="12 13">
    <name type="scientific">Lithocarpus litseifolius</name>
    <dbReference type="NCBI Taxonomy" id="425828"/>
    <lineage>
        <taxon>Eukaryota</taxon>
        <taxon>Viridiplantae</taxon>
        <taxon>Streptophyta</taxon>
        <taxon>Embryophyta</taxon>
        <taxon>Tracheophyta</taxon>
        <taxon>Spermatophyta</taxon>
        <taxon>Magnoliopsida</taxon>
        <taxon>eudicotyledons</taxon>
        <taxon>Gunneridae</taxon>
        <taxon>Pentapetalae</taxon>
        <taxon>rosids</taxon>
        <taxon>fabids</taxon>
        <taxon>Fagales</taxon>
        <taxon>Fagaceae</taxon>
        <taxon>Lithocarpus</taxon>
    </lineage>
</organism>
<dbReference type="GO" id="GO:0046872">
    <property type="term" value="F:metal ion binding"/>
    <property type="evidence" value="ECO:0007669"/>
    <property type="project" value="UniProtKB-KW"/>
</dbReference>
<keyword evidence="6" id="KW-0378">Hydrolase</keyword>
<dbReference type="Pfam" id="PF13359">
    <property type="entry name" value="DDE_Tnp_4"/>
    <property type="match status" value="1"/>
</dbReference>
<comment type="caution">
    <text evidence="12">The sequence shown here is derived from an EMBL/GenBank/DDBJ whole genome shotgun (WGS) entry which is preliminary data.</text>
</comment>
<comment type="cofactor">
    <cofactor evidence="1">
        <name>a divalent metal cation</name>
        <dbReference type="ChEBI" id="CHEBI:60240"/>
    </cofactor>
</comment>
<feature type="domain" description="DUF8040" evidence="11">
    <location>
        <begin position="44"/>
        <end position="136"/>
    </location>
</feature>
<proteinExistence type="inferred from homology"/>
<dbReference type="InterPro" id="IPR024752">
    <property type="entry name" value="Myb/SANT-like_dom"/>
</dbReference>
<dbReference type="GO" id="GO:0005634">
    <property type="term" value="C:nucleus"/>
    <property type="evidence" value="ECO:0007669"/>
    <property type="project" value="UniProtKB-SubCell"/>
</dbReference>
<evidence type="ECO:0008006" key="14">
    <source>
        <dbReference type="Google" id="ProtNLM"/>
    </source>
</evidence>
<keyword evidence="8" id="KW-1133">Transmembrane helix</keyword>
<evidence type="ECO:0000259" key="9">
    <source>
        <dbReference type="Pfam" id="PF12776"/>
    </source>
</evidence>
<evidence type="ECO:0000256" key="3">
    <source>
        <dbReference type="ARBA" id="ARBA00006958"/>
    </source>
</evidence>
<evidence type="ECO:0000259" key="11">
    <source>
        <dbReference type="Pfam" id="PF26138"/>
    </source>
</evidence>
<dbReference type="EMBL" id="JAZDWU010000007">
    <property type="protein sequence ID" value="KAK9996694.1"/>
    <property type="molecule type" value="Genomic_DNA"/>
</dbReference>
<evidence type="ECO:0000256" key="2">
    <source>
        <dbReference type="ARBA" id="ARBA00004123"/>
    </source>
</evidence>
<feature type="domain" description="DDE Tnp4" evidence="10">
    <location>
        <begin position="171"/>
        <end position="330"/>
    </location>
</feature>
<feature type="domain" description="Myb/SANT-like" evidence="9">
    <location>
        <begin position="357"/>
        <end position="433"/>
    </location>
</feature>
<evidence type="ECO:0000313" key="12">
    <source>
        <dbReference type="EMBL" id="KAK9996694.1"/>
    </source>
</evidence>
<dbReference type="Proteomes" id="UP001459277">
    <property type="component" value="Unassembled WGS sequence"/>
</dbReference>
<dbReference type="GO" id="GO:0004518">
    <property type="term" value="F:nuclease activity"/>
    <property type="evidence" value="ECO:0007669"/>
    <property type="project" value="UniProtKB-KW"/>
</dbReference>
<keyword evidence="8" id="KW-0472">Membrane</keyword>
<evidence type="ECO:0000256" key="6">
    <source>
        <dbReference type="ARBA" id="ARBA00022801"/>
    </source>
</evidence>
<gene>
    <name evidence="12" type="ORF">SO802_021380</name>
</gene>
<dbReference type="InterPro" id="IPR045249">
    <property type="entry name" value="HARBI1-like"/>
</dbReference>
<keyword evidence="4" id="KW-0540">Nuclease</keyword>
<dbReference type="GO" id="GO:0016787">
    <property type="term" value="F:hydrolase activity"/>
    <property type="evidence" value="ECO:0007669"/>
    <property type="project" value="UniProtKB-KW"/>
</dbReference>
<dbReference type="Pfam" id="PF12776">
    <property type="entry name" value="Myb_DNA-bind_3"/>
    <property type="match status" value="1"/>
</dbReference>
<evidence type="ECO:0000256" key="5">
    <source>
        <dbReference type="ARBA" id="ARBA00022723"/>
    </source>
</evidence>
<evidence type="ECO:0000259" key="10">
    <source>
        <dbReference type="Pfam" id="PF13359"/>
    </source>
</evidence>
<dbReference type="PANTHER" id="PTHR22930:SF228">
    <property type="entry name" value="PROTEIN ALP1-LIKE"/>
    <property type="match status" value="1"/>
</dbReference>
<dbReference type="Pfam" id="PF26138">
    <property type="entry name" value="DUF8040"/>
    <property type="match status" value="1"/>
</dbReference>
<keyword evidence="8" id="KW-0812">Transmembrane</keyword>
<accession>A0AAW2CJ09</accession>
<evidence type="ECO:0000313" key="13">
    <source>
        <dbReference type="Proteomes" id="UP001459277"/>
    </source>
</evidence>
<dbReference type="AlphaFoldDB" id="A0AAW2CJ09"/>
<name>A0AAW2CJ09_9ROSI</name>
<comment type="similarity">
    <text evidence="3">Belongs to the HARBI1 family.</text>
</comment>
<feature type="transmembrane region" description="Helical" evidence="8">
    <location>
        <begin position="6"/>
        <end position="25"/>
    </location>
</feature>
<comment type="subcellular location">
    <subcellularLocation>
        <location evidence="2">Nucleus</location>
    </subcellularLocation>
</comment>
<keyword evidence="13" id="KW-1185">Reference proteome</keyword>
<evidence type="ECO:0000256" key="8">
    <source>
        <dbReference type="SAM" id="Phobius"/>
    </source>
</evidence>
<dbReference type="PANTHER" id="PTHR22930">
    <property type="match status" value="1"/>
</dbReference>
<protein>
    <recommendedName>
        <fullName evidence="14">DDE Tnp4 domain-containing protein</fullName>
    </recommendedName>
</protein>
<dbReference type="InterPro" id="IPR027806">
    <property type="entry name" value="HARBI1_dom"/>
</dbReference>
<evidence type="ECO:0000256" key="7">
    <source>
        <dbReference type="ARBA" id="ARBA00023242"/>
    </source>
</evidence>
<keyword evidence="5" id="KW-0479">Metal-binding</keyword>
<dbReference type="InterPro" id="IPR058353">
    <property type="entry name" value="DUF8040"/>
</dbReference>
<keyword evidence="7" id="KW-0539">Nucleus</keyword>
<evidence type="ECO:0000256" key="1">
    <source>
        <dbReference type="ARBA" id="ARBA00001968"/>
    </source>
</evidence>
<evidence type="ECO:0000256" key="4">
    <source>
        <dbReference type="ARBA" id="ARBA00022722"/>
    </source>
</evidence>
<sequence length="610" mass="69804">MDNPSLPAAIMGAATSVIALGVVLLKGLRSRRVMPREPHVNREYERETYMNDILCRGDKHCLHHIRMRPIAFYELCKILCENNLLQETIHMSIKEQVLIFLHTIGHDVRFRVVGGRFYRSVETMHRYFRHVLRAVLQLYKHMIREPDKDTPLEIRNNSRFNSYFKDCVGAIDGTHVRASVPIQIQGRFRGRKDGTTQNVLATATFDLKFTYVLAGWEGSAHDSHVLNDALSRPRGLKILEGKYYLGDAGYGVRKGIISPYHGVRYHLKEFSDNPPRNDKELFKFRHSSLRTSIERCFGVLKKHFRVLDAEPFWSFPTQVDVVLACCIIHNHIVGVDPIDSIMSNGLHGSPIANDNEALHGNKQSNTFKHASYAKVAEAITEKFMTECTPKHVEHRFKTLKTNWNTITLLRNKKSGFGWNDDLKMITCDRTVYDEEVKAHPNHAQFLNKKIKMFDEMALVVGKDMATGGFSKGVGDIGVESLDDSPPLVDADVDDISKKKQVDPSLVASNETRSHRKRSHATMIEDAVYQDLSIQLGKVASAIEKISENQLNFDSLYEEVMKMDGFEENMLASAFDHLNGDEKQARSFMLKNDKLRRQWLQNFFDNYLSQF</sequence>